<accession>A0A4D6KSK3</accession>
<dbReference type="InterPro" id="IPR050693">
    <property type="entry name" value="Hsp70_NEF-Inhibitors"/>
</dbReference>
<dbReference type="InterPro" id="IPR016024">
    <property type="entry name" value="ARM-type_fold"/>
</dbReference>
<evidence type="ECO:0000256" key="1">
    <source>
        <dbReference type="SAM" id="SignalP"/>
    </source>
</evidence>
<organism evidence="3 4">
    <name type="scientific">Vigna unguiculata</name>
    <name type="common">Cowpea</name>
    <dbReference type="NCBI Taxonomy" id="3917"/>
    <lineage>
        <taxon>Eukaryota</taxon>
        <taxon>Viridiplantae</taxon>
        <taxon>Streptophyta</taxon>
        <taxon>Embryophyta</taxon>
        <taxon>Tracheophyta</taxon>
        <taxon>Spermatophyta</taxon>
        <taxon>Magnoliopsida</taxon>
        <taxon>eudicotyledons</taxon>
        <taxon>Gunneridae</taxon>
        <taxon>Pentapetalae</taxon>
        <taxon>rosids</taxon>
        <taxon>fabids</taxon>
        <taxon>Fabales</taxon>
        <taxon>Fabaceae</taxon>
        <taxon>Papilionoideae</taxon>
        <taxon>50 kb inversion clade</taxon>
        <taxon>NPAAA clade</taxon>
        <taxon>indigoferoid/millettioid clade</taxon>
        <taxon>Phaseoleae</taxon>
        <taxon>Vigna</taxon>
    </lineage>
</organism>
<dbReference type="GO" id="GO:0000774">
    <property type="term" value="F:adenyl-nucleotide exchange factor activity"/>
    <property type="evidence" value="ECO:0007669"/>
    <property type="project" value="TreeGrafter"/>
</dbReference>
<dbReference type="GO" id="GO:0005783">
    <property type="term" value="C:endoplasmic reticulum"/>
    <property type="evidence" value="ECO:0007669"/>
    <property type="project" value="TreeGrafter"/>
</dbReference>
<dbReference type="InterPro" id="IPR011989">
    <property type="entry name" value="ARM-like"/>
</dbReference>
<dbReference type="SUPFAM" id="SSF48371">
    <property type="entry name" value="ARM repeat"/>
    <property type="match status" value="1"/>
</dbReference>
<dbReference type="PANTHER" id="PTHR19316:SF32">
    <property type="entry name" value="ARM REPEAT SUPERFAMILY PROTEIN"/>
    <property type="match status" value="1"/>
</dbReference>
<keyword evidence="1" id="KW-0732">Signal</keyword>
<dbReference type="Pfam" id="PF08609">
    <property type="entry name" value="Fes1"/>
    <property type="match status" value="1"/>
</dbReference>
<feature type="signal peptide" evidence="1">
    <location>
        <begin position="1"/>
        <end position="20"/>
    </location>
</feature>
<sequence length="377" mass="42035">MERTFCLSLLFLFTAALAAASGGAEHNLTSGGLLWSPATEESDLRPAADDYGSDGGFSSLDGMLQWAISHSDPEKLKESAEAQQRLSPRELEKRSLKIKEIMEKIKMPSDAELMKIAIGDLNNVSTSLEDRRRALQELLELVESLDNANDLNKLGGLVAVTKELNHSDPGIRTIAAWVLGKASQNNPIVQQQIMELRVLSRLMKMVNSNSLEEANKALYAVSALTRNNLASQELFYAEAGGWMLQDILNNTSLDIKLRRKAVLLLADLAGYQLENADQDKLPFFNDTNLLKSVVDLTASTDLDIQEKALVAIKSLLQLRTTDAQVFKDFCALGDALNKMRKLLHDLMEDEYKRDYAIDVESLRVEVEHIFERKLVKQ</sequence>
<dbReference type="PANTHER" id="PTHR19316">
    <property type="entry name" value="PROTEIN FOLDING REGULATOR"/>
    <property type="match status" value="1"/>
</dbReference>
<feature type="chain" id="PRO_5020037059" evidence="1">
    <location>
        <begin position="21"/>
        <end position="377"/>
    </location>
</feature>
<name>A0A4D6KSK3_VIGUN</name>
<keyword evidence="4" id="KW-1185">Reference proteome</keyword>
<evidence type="ECO:0000313" key="4">
    <source>
        <dbReference type="Proteomes" id="UP000501690"/>
    </source>
</evidence>
<dbReference type="EMBL" id="CP039345">
    <property type="protein sequence ID" value="QCD78727.1"/>
    <property type="molecule type" value="Genomic_DNA"/>
</dbReference>
<dbReference type="InterPro" id="IPR013918">
    <property type="entry name" value="Nucleotide_exch_fac_Fes1"/>
</dbReference>
<gene>
    <name evidence="3" type="ORF">DEO72_LG1g2363</name>
</gene>
<proteinExistence type="predicted"/>
<reference evidence="3 4" key="1">
    <citation type="submission" date="2019-04" db="EMBL/GenBank/DDBJ databases">
        <title>An improved genome assembly and genetic linkage map for asparagus bean, Vigna unguiculata ssp. sesquipedialis.</title>
        <authorList>
            <person name="Xia Q."/>
            <person name="Zhang R."/>
            <person name="Dong Y."/>
        </authorList>
    </citation>
    <scope>NUCLEOTIDE SEQUENCE [LARGE SCALE GENOMIC DNA]</scope>
    <source>
        <tissue evidence="3">Leaf</tissue>
    </source>
</reference>
<dbReference type="Gene3D" id="1.25.10.10">
    <property type="entry name" value="Leucine-rich Repeat Variant"/>
    <property type="match status" value="1"/>
</dbReference>
<evidence type="ECO:0000313" key="3">
    <source>
        <dbReference type="EMBL" id="QCD78727.1"/>
    </source>
</evidence>
<evidence type="ECO:0000259" key="2">
    <source>
        <dbReference type="Pfam" id="PF08609"/>
    </source>
</evidence>
<protein>
    <submittedName>
        <fullName evidence="3">Nucleotide exchange factor SIL1</fullName>
    </submittedName>
</protein>
<dbReference type="AlphaFoldDB" id="A0A4D6KSK3"/>
<feature type="domain" description="Nucleotide exchange factor Fes1" evidence="2">
    <location>
        <begin position="60"/>
        <end position="151"/>
    </location>
</feature>
<dbReference type="Proteomes" id="UP000501690">
    <property type="component" value="Linkage Group LG1"/>
</dbReference>